<dbReference type="GO" id="GO:0006351">
    <property type="term" value="P:DNA-templated transcription"/>
    <property type="evidence" value="ECO:0007669"/>
    <property type="project" value="TreeGrafter"/>
</dbReference>
<evidence type="ECO:0000256" key="2">
    <source>
        <dbReference type="ARBA" id="ARBA00023015"/>
    </source>
</evidence>
<dbReference type="Gene3D" id="3.40.190.290">
    <property type="match status" value="1"/>
</dbReference>
<evidence type="ECO:0000256" key="1">
    <source>
        <dbReference type="ARBA" id="ARBA00009437"/>
    </source>
</evidence>
<dbReference type="Proteomes" id="UP000220353">
    <property type="component" value="Unassembled WGS sequence"/>
</dbReference>
<evidence type="ECO:0000259" key="5">
    <source>
        <dbReference type="PROSITE" id="PS50931"/>
    </source>
</evidence>
<dbReference type="PANTHER" id="PTHR30537">
    <property type="entry name" value="HTH-TYPE TRANSCRIPTIONAL REGULATOR"/>
    <property type="match status" value="1"/>
</dbReference>
<keyword evidence="2" id="KW-0805">Transcription regulation</keyword>
<dbReference type="Pfam" id="PF00126">
    <property type="entry name" value="HTH_1"/>
    <property type="match status" value="1"/>
</dbReference>
<keyword evidence="4" id="KW-0804">Transcription</keyword>
<dbReference type="InterPro" id="IPR036388">
    <property type="entry name" value="WH-like_DNA-bd_sf"/>
</dbReference>
<dbReference type="GO" id="GO:0003700">
    <property type="term" value="F:DNA-binding transcription factor activity"/>
    <property type="evidence" value="ECO:0007669"/>
    <property type="project" value="InterPro"/>
</dbReference>
<keyword evidence="3" id="KW-0238">DNA-binding</keyword>
<dbReference type="InterPro" id="IPR000847">
    <property type="entry name" value="LysR_HTH_N"/>
</dbReference>
<dbReference type="SUPFAM" id="SSF46785">
    <property type="entry name" value="Winged helix' DNA-binding domain"/>
    <property type="match status" value="1"/>
</dbReference>
<dbReference type="SUPFAM" id="SSF53850">
    <property type="entry name" value="Periplasmic binding protein-like II"/>
    <property type="match status" value="1"/>
</dbReference>
<dbReference type="FunFam" id="1.10.10.10:FF:000001">
    <property type="entry name" value="LysR family transcriptional regulator"/>
    <property type="match status" value="1"/>
</dbReference>
<dbReference type="CDD" id="cd08474">
    <property type="entry name" value="PBP2_CrgA_like_5"/>
    <property type="match status" value="1"/>
</dbReference>
<dbReference type="Pfam" id="PF03466">
    <property type="entry name" value="LysR_substrate"/>
    <property type="match status" value="1"/>
</dbReference>
<dbReference type="PROSITE" id="PS50931">
    <property type="entry name" value="HTH_LYSR"/>
    <property type="match status" value="1"/>
</dbReference>
<evidence type="ECO:0000313" key="7">
    <source>
        <dbReference type="Proteomes" id="UP000220353"/>
    </source>
</evidence>
<feature type="domain" description="HTH lysR-type" evidence="5">
    <location>
        <begin position="1"/>
        <end position="61"/>
    </location>
</feature>
<organism evidence="6 7">
    <name type="scientific">Rhizobium fredii</name>
    <name type="common">Sinorhizobium fredii</name>
    <dbReference type="NCBI Taxonomy" id="380"/>
    <lineage>
        <taxon>Bacteria</taxon>
        <taxon>Pseudomonadati</taxon>
        <taxon>Pseudomonadota</taxon>
        <taxon>Alphaproteobacteria</taxon>
        <taxon>Hyphomicrobiales</taxon>
        <taxon>Rhizobiaceae</taxon>
        <taxon>Sinorhizobium/Ensifer group</taxon>
        <taxon>Sinorhizobium</taxon>
    </lineage>
</organism>
<evidence type="ECO:0000256" key="4">
    <source>
        <dbReference type="ARBA" id="ARBA00023163"/>
    </source>
</evidence>
<name>A0A2A6LR33_RHIFR</name>
<evidence type="ECO:0000256" key="3">
    <source>
        <dbReference type="ARBA" id="ARBA00023125"/>
    </source>
</evidence>
<dbReference type="InterPro" id="IPR036390">
    <property type="entry name" value="WH_DNA-bd_sf"/>
</dbReference>
<dbReference type="RefSeq" id="WP_097587621.1">
    <property type="nucleotide sequence ID" value="NZ_NWTC01000027.1"/>
</dbReference>
<evidence type="ECO:0000313" key="6">
    <source>
        <dbReference type="EMBL" id="PDT44845.1"/>
    </source>
</evidence>
<proteinExistence type="inferred from homology"/>
<accession>A0A2A6LR33</accession>
<dbReference type="AlphaFoldDB" id="A0A2A6LR33"/>
<comment type="similarity">
    <text evidence="1">Belongs to the LysR transcriptional regulatory family.</text>
</comment>
<protein>
    <submittedName>
        <fullName evidence="6">LysR family transcriptional regulator</fullName>
    </submittedName>
</protein>
<dbReference type="EMBL" id="NWTC01000027">
    <property type="protein sequence ID" value="PDT44845.1"/>
    <property type="molecule type" value="Genomic_DNA"/>
</dbReference>
<dbReference type="PANTHER" id="PTHR30537:SF1">
    <property type="entry name" value="HTH-TYPE TRANSCRIPTIONAL REGULATOR PGRR"/>
    <property type="match status" value="1"/>
</dbReference>
<sequence>MRASELSELAAFVAVARHKSFRKAGEERGVTASAISHAVVNLENRVGVRLLNRTTRSVSLTEAGELLQSYLDPAFGEITSALDALNRFRDTPFGRVRINVPNSIAPFVIGHVIGPLLEENPNLQLEISATDRLVDIVREGFDAGIRFGERVSEGMVALRIKPRLRLIVVGSPAYFERRPKPITPHDLKRHLCIQNMFPSGARYAWEFQKDGQSVSFHPTGPLSLDDHELMVEAALSGVALAYVWENRVQKQIAGGELVQVLDDWCQPEEPLYLYYPSRRHLSAGFRTLINAMKAQA</sequence>
<reference evidence="6 7" key="1">
    <citation type="submission" date="2017-09" db="EMBL/GenBank/DDBJ databases">
        <title>Comparative genomics of rhizobia isolated from Phaseolus vulgaris in China.</title>
        <authorList>
            <person name="Tong W."/>
        </authorList>
    </citation>
    <scope>NUCLEOTIDE SEQUENCE [LARGE SCALE GENOMIC DNA]</scope>
    <source>
        <strain evidence="6 7">PCH1</strain>
    </source>
</reference>
<dbReference type="InterPro" id="IPR058163">
    <property type="entry name" value="LysR-type_TF_proteobact-type"/>
</dbReference>
<comment type="caution">
    <text evidence="6">The sequence shown here is derived from an EMBL/GenBank/DDBJ whole genome shotgun (WGS) entry which is preliminary data.</text>
</comment>
<dbReference type="GO" id="GO:0043565">
    <property type="term" value="F:sequence-specific DNA binding"/>
    <property type="evidence" value="ECO:0007669"/>
    <property type="project" value="TreeGrafter"/>
</dbReference>
<gene>
    <name evidence="6" type="ORF">CO661_26630</name>
</gene>
<dbReference type="Gene3D" id="1.10.10.10">
    <property type="entry name" value="Winged helix-like DNA-binding domain superfamily/Winged helix DNA-binding domain"/>
    <property type="match status" value="1"/>
</dbReference>
<dbReference type="InterPro" id="IPR005119">
    <property type="entry name" value="LysR_subst-bd"/>
</dbReference>